<protein>
    <submittedName>
        <fullName evidence="1">Uncharacterized protein</fullName>
    </submittedName>
</protein>
<feature type="non-terminal residue" evidence="1">
    <location>
        <position position="56"/>
    </location>
</feature>
<gene>
    <name evidence="1" type="ORF">S01H1_18083</name>
</gene>
<evidence type="ECO:0000313" key="1">
    <source>
        <dbReference type="EMBL" id="GAF77506.1"/>
    </source>
</evidence>
<dbReference type="EMBL" id="BARS01009640">
    <property type="protein sequence ID" value="GAF77506.1"/>
    <property type="molecule type" value="Genomic_DNA"/>
</dbReference>
<accession>X0SQU9</accession>
<reference evidence="1" key="1">
    <citation type="journal article" date="2014" name="Front. Microbiol.">
        <title>High frequency of phylogenetically diverse reductive dehalogenase-homologous genes in deep subseafloor sedimentary metagenomes.</title>
        <authorList>
            <person name="Kawai M."/>
            <person name="Futagami T."/>
            <person name="Toyoda A."/>
            <person name="Takaki Y."/>
            <person name="Nishi S."/>
            <person name="Hori S."/>
            <person name="Arai W."/>
            <person name="Tsubouchi T."/>
            <person name="Morono Y."/>
            <person name="Uchiyama I."/>
            <person name="Ito T."/>
            <person name="Fujiyama A."/>
            <person name="Inagaki F."/>
            <person name="Takami H."/>
        </authorList>
    </citation>
    <scope>NUCLEOTIDE SEQUENCE</scope>
    <source>
        <strain evidence="1">Expedition CK06-06</strain>
    </source>
</reference>
<proteinExistence type="predicted"/>
<organism evidence="1">
    <name type="scientific">marine sediment metagenome</name>
    <dbReference type="NCBI Taxonomy" id="412755"/>
    <lineage>
        <taxon>unclassified sequences</taxon>
        <taxon>metagenomes</taxon>
        <taxon>ecological metagenomes</taxon>
    </lineage>
</organism>
<comment type="caution">
    <text evidence="1">The sequence shown here is derived from an EMBL/GenBank/DDBJ whole genome shotgun (WGS) entry which is preliminary data.</text>
</comment>
<dbReference type="AlphaFoldDB" id="X0SQU9"/>
<name>X0SQU9_9ZZZZ</name>
<sequence>MISGDKVKLREKRLADAADDYAWLTDAELAALDAAPLPTTTFPQYLAAYTSDLRYP</sequence>